<dbReference type="CDD" id="cd02230">
    <property type="entry name" value="cupin_HP0902-like"/>
    <property type="match status" value="1"/>
</dbReference>
<dbReference type="RefSeq" id="WP_146409416.1">
    <property type="nucleotide sequence ID" value="NZ_SJPU01000003.1"/>
</dbReference>
<dbReference type="OrthoDB" id="8265259at2"/>
<dbReference type="PANTHER" id="PTHR37694">
    <property type="entry name" value="SLR8022 PROTEIN"/>
    <property type="match status" value="1"/>
</dbReference>
<dbReference type="Pfam" id="PF07883">
    <property type="entry name" value="Cupin_2"/>
    <property type="match status" value="1"/>
</dbReference>
<name>A0A5C6BIG1_9BACT</name>
<dbReference type="SUPFAM" id="SSF51182">
    <property type="entry name" value="RmlC-like cupins"/>
    <property type="match status" value="1"/>
</dbReference>
<accession>A0A5C6BIG1</accession>
<comment type="caution">
    <text evidence="2">The sequence shown here is derived from an EMBL/GenBank/DDBJ whole genome shotgun (WGS) entry which is preliminary data.</text>
</comment>
<keyword evidence="3" id="KW-1185">Reference proteome</keyword>
<proteinExistence type="predicted"/>
<protein>
    <recommendedName>
        <fullName evidence="1">Cupin type-2 domain-containing protein</fullName>
    </recommendedName>
</protein>
<dbReference type="Gene3D" id="2.60.120.10">
    <property type="entry name" value="Jelly Rolls"/>
    <property type="match status" value="1"/>
</dbReference>
<dbReference type="EMBL" id="SJPU01000003">
    <property type="protein sequence ID" value="TWU11106.1"/>
    <property type="molecule type" value="Genomic_DNA"/>
</dbReference>
<gene>
    <name evidence="2" type="ORF">Poly21_50130</name>
</gene>
<dbReference type="InterPro" id="IPR011051">
    <property type="entry name" value="RmlC_Cupin_sf"/>
</dbReference>
<reference evidence="2 3" key="1">
    <citation type="journal article" date="2020" name="Antonie Van Leeuwenhoek">
        <title>Rhodopirellula heiligendammensis sp. nov., Rhodopirellula pilleata sp. nov., and Rhodopirellula solitaria sp. nov. isolated from natural or artificial marine surfaces in Northern Germany and California, USA, and emended description of the genus Rhodopirellula.</title>
        <authorList>
            <person name="Kallscheuer N."/>
            <person name="Wiegand S."/>
            <person name="Jogler M."/>
            <person name="Boedeker C."/>
            <person name="Peeters S.H."/>
            <person name="Rast P."/>
            <person name="Heuer A."/>
            <person name="Jetten M.S.M."/>
            <person name="Rohde M."/>
            <person name="Jogler C."/>
        </authorList>
    </citation>
    <scope>NUCLEOTIDE SEQUENCE [LARGE SCALE GENOMIC DNA]</scope>
    <source>
        <strain evidence="2 3">Poly21</strain>
    </source>
</reference>
<evidence type="ECO:0000313" key="2">
    <source>
        <dbReference type="EMBL" id="TWU11106.1"/>
    </source>
</evidence>
<evidence type="ECO:0000313" key="3">
    <source>
        <dbReference type="Proteomes" id="UP000319908"/>
    </source>
</evidence>
<dbReference type="InterPro" id="IPR014710">
    <property type="entry name" value="RmlC-like_jellyroll"/>
</dbReference>
<sequence length="112" mass="12133">MAIPHAQAGQVIDIRPLADRLRDTKTHTLLKTDHVEVLRLVLPAGKKLAEHKAPGEITVQCLEGEIVFTSPAGPHTLHAGEMLFLNAGELHAVDAIEDSSVLVTILLHKKTI</sequence>
<dbReference type="InterPro" id="IPR013096">
    <property type="entry name" value="Cupin_2"/>
</dbReference>
<organism evidence="2 3">
    <name type="scientific">Allorhodopirellula heiligendammensis</name>
    <dbReference type="NCBI Taxonomy" id="2714739"/>
    <lineage>
        <taxon>Bacteria</taxon>
        <taxon>Pseudomonadati</taxon>
        <taxon>Planctomycetota</taxon>
        <taxon>Planctomycetia</taxon>
        <taxon>Pirellulales</taxon>
        <taxon>Pirellulaceae</taxon>
        <taxon>Allorhodopirellula</taxon>
    </lineage>
</organism>
<dbReference type="Proteomes" id="UP000319908">
    <property type="component" value="Unassembled WGS sequence"/>
</dbReference>
<dbReference type="AlphaFoldDB" id="A0A5C6BIG1"/>
<evidence type="ECO:0000259" key="1">
    <source>
        <dbReference type="Pfam" id="PF07883"/>
    </source>
</evidence>
<dbReference type="PANTHER" id="PTHR37694:SF1">
    <property type="entry name" value="SLR8022 PROTEIN"/>
    <property type="match status" value="1"/>
</dbReference>
<feature type="domain" description="Cupin type-2" evidence="1">
    <location>
        <begin position="41"/>
        <end position="102"/>
    </location>
</feature>